<evidence type="ECO:0000256" key="3">
    <source>
        <dbReference type="ARBA" id="ARBA00022729"/>
    </source>
</evidence>
<evidence type="ECO:0000256" key="1">
    <source>
        <dbReference type="ARBA" id="ARBA00004418"/>
    </source>
</evidence>
<reference evidence="5 6" key="1">
    <citation type="submission" date="2017-08" db="EMBL/GenBank/DDBJ databases">
        <title>Infants hospitalized years apart are colonized by the same room-sourced microbial strains.</title>
        <authorList>
            <person name="Brooks B."/>
            <person name="Olm M.R."/>
            <person name="Firek B.A."/>
            <person name="Baker R."/>
            <person name="Thomas B.C."/>
            <person name="Morowitz M.J."/>
            <person name="Banfield J.F."/>
        </authorList>
    </citation>
    <scope>NUCLEOTIDE SEQUENCE [LARGE SCALE GENOMIC DNA]</scope>
    <source>
        <strain evidence="5">S2_005_002_R2_34</strain>
    </source>
</reference>
<dbReference type="Gene3D" id="3.40.190.10">
    <property type="entry name" value="Periplasmic binding protein-like II"/>
    <property type="match status" value="1"/>
</dbReference>
<evidence type="ECO:0000259" key="4">
    <source>
        <dbReference type="Pfam" id="PF00496"/>
    </source>
</evidence>
<evidence type="ECO:0000313" key="6">
    <source>
        <dbReference type="Proteomes" id="UP000249185"/>
    </source>
</evidence>
<dbReference type="PANTHER" id="PTHR30290:SF38">
    <property type="entry name" value="D,D-DIPEPTIDE-BINDING PERIPLASMIC PROTEIN DDPA-RELATED"/>
    <property type="match status" value="1"/>
</dbReference>
<dbReference type="Gene3D" id="3.10.105.10">
    <property type="entry name" value="Dipeptide-binding Protein, Domain 3"/>
    <property type="match status" value="1"/>
</dbReference>
<dbReference type="GO" id="GO:0030288">
    <property type="term" value="C:outer membrane-bounded periplasmic space"/>
    <property type="evidence" value="ECO:0007669"/>
    <property type="project" value="UniProtKB-ARBA"/>
</dbReference>
<comment type="caution">
    <text evidence="5">The sequence shown here is derived from an EMBL/GenBank/DDBJ whole genome shotgun (WGS) entry which is preliminary data.</text>
</comment>
<dbReference type="GO" id="GO:1904680">
    <property type="term" value="F:peptide transmembrane transporter activity"/>
    <property type="evidence" value="ECO:0007669"/>
    <property type="project" value="TreeGrafter"/>
</dbReference>
<dbReference type="GO" id="GO:0043190">
    <property type="term" value="C:ATP-binding cassette (ABC) transporter complex"/>
    <property type="evidence" value="ECO:0007669"/>
    <property type="project" value="InterPro"/>
</dbReference>
<dbReference type="PROSITE" id="PS51318">
    <property type="entry name" value="TAT"/>
    <property type="match status" value="1"/>
</dbReference>
<name>A0A2W5MZY0_RHOSU</name>
<dbReference type="InterPro" id="IPR006311">
    <property type="entry name" value="TAT_signal"/>
</dbReference>
<dbReference type="Proteomes" id="UP000249185">
    <property type="component" value="Unassembled WGS sequence"/>
</dbReference>
<comment type="subcellular location">
    <subcellularLocation>
        <location evidence="1">Periplasm</location>
    </subcellularLocation>
</comment>
<gene>
    <name evidence="5" type="ORF">DI556_22240</name>
</gene>
<proteinExistence type="inferred from homology"/>
<dbReference type="SUPFAM" id="SSF53850">
    <property type="entry name" value="Periplasmic binding protein-like II"/>
    <property type="match status" value="1"/>
</dbReference>
<protein>
    <recommendedName>
        <fullName evidence="4">Solute-binding protein family 5 domain-containing protein</fullName>
    </recommendedName>
</protein>
<dbReference type="AlphaFoldDB" id="A0A2W5MZY0"/>
<evidence type="ECO:0000256" key="2">
    <source>
        <dbReference type="ARBA" id="ARBA00005695"/>
    </source>
</evidence>
<dbReference type="EMBL" id="QFPW01000042">
    <property type="protein sequence ID" value="PZQ45709.1"/>
    <property type="molecule type" value="Genomic_DNA"/>
</dbReference>
<sequence length="540" mass="58854">MAIQRRTGPEMTRQQFLRAAGATGLAGAFGGTLPWAGVERAMAQEAAPRRGGILNFNFTGDPPSFDPLGGDSTQIMSCIAPCYNNLIRVDPENPDAIIGDLAERWDVSPDATVYTFHLVRNARFHDGEPLTAADAKYTFDLVRDPPAGVAAARSASLANVASIETPDEYTVVFNLSVPSPSFLVTMAGAWMMVLPKHILEAGGSLSDQIVGSGPYRLKERVQGVSVELERNPDYHVPDRPFLDGIKGYVIPDLGTTVNYMLAGQLQLYVVVRGEAINQLRGDDNVVLDEITSTSCIGLVLNTRRAPFDDPAVRKATTLAIDRAEILRIAQSGGGVLGGAVMPGPWQLPEEDLLAIPGYGLDVEANRAEAKRLLAEAGLAEGPEIRLMVRRIPLFDPVGVVLKSQLEKVGFRVVLDVQETAAFLDRMRKHDFDAAPTAVEYTANDPDAMFPSRQTCDGALNFAGTCDPGLDELIAQQSVTVDEAERRELVHRIERAVLESHGVVYMYWQNRVMGLSTRLHGMRVHPNIDNNLRMQDVWLSA</sequence>
<accession>A0A2W5MZY0</accession>
<evidence type="ECO:0000313" key="5">
    <source>
        <dbReference type="EMBL" id="PZQ45709.1"/>
    </source>
</evidence>
<keyword evidence="3" id="KW-0732">Signal</keyword>
<organism evidence="5 6">
    <name type="scientific">Rhodovulum sulfidophilum</name>
    <name type="common">Rhodobacter sulfidophilus</name>
    <dbReference type="NCBI Taxonomy" id="35806"/>
    <lineage>
        <taxon>Bacteria</taxon>
        <taxon>Pseudomonadati</taxon>
        <taxon>Pseudomonadota</taxon>
        <taxon>Alphaproteobacteria</taxon>
        <taxon>Rhodobacterales</taxon>
        <taxon>Paracoccaceae</taxon>
        <taxon>Rhodovulum</taxon>
    </lineage>
</organism>
<dbReference type="PIRSF" id="PIRSF002741">
    <property type="entry name" value="MppA"/>
    <property type="match status" value="1"/>
</dbReference>
<dbReference type="InterPro" id="IPR039424">
    <property type="entry name" value="SBP_5"/>
</dbReference>
<comment type="similarity">
    <text evidence="2">Belongs to the bacterial solute-binding protein 5 family.</text>
</comment>
<dbReference type="PANTHER" id="PTHR30290">
    <property type="entry name" value="PERIPLASMIC BINDING COMPONENT OF ABC TRANSPORTER"/>
    <property type="match status" value="1"/>
</dbReference>
<dbReference type="GO" id="GO:0015833">
    <property type="term" value="P:peptide transport"/>
    <property type="evidence" value="ECO:0007669"/>
    <property type="project" value="TreeGrafter"/>
</dbReference>
<dbReference type="InterPro" id="IPR000914">
    <property type="entry name" value="SBP_5_dom"/>
</dbReference>
<dbReference type="InterPro" id="IPR030678">
    <property type="entry name" value="Peptide/Ni-bd"/>
</dbReference>
<dbReference type="Pfam" id="PF00496">
    <property type="entry name" value="SBP_bac_5"/>
    <property type="match status" value="1"/>
</dbReference>
<feature type="domain" description="Solute-binding protein family 5" evidence="4">
    <location>
        <begin position="97"/>
        <end position="457"/>
    </location>
</feature>